<dbReference type="Proteomes" id="UP000075886">
    <property type="component" value="Unassembled WGS sequence"/>
</dbReference>
<accession>A0A182QZK9</accession>
<dbReference type="AlphaFoldDB" id="A0A182QZK9"/>
<dbReference type="PANTHER" id="PTHR20959">
    <property type="entry name" value="TRANSPORT AND GOLGI ORGANIZATION PROTEIN 6 FAMILY MEMBER"/>
    <property type="match status" value="1"/>
</dbReference>
<sequence>MEVKTLREVIISTASLKPKEITLLKLEGLLNVVQWHSFPAAEADTDVLWKVALRYFVVLTEFAEKGLIETHEKLSQSEEVINLHDLTHYLTAIDHVRQFTLHLYLPKELRGLSKYEAQLMVMVEEPERVRRLSYCVAQFRQLFDNKMVALHPRMEDSAIDFIAACYNLSKASLVEEGKLPTFPKERVFRSLLVIKGSPGLQLELAQVLHSDLLQLTGEPGGFPALCRTLLAEVGKGNENAPAWHKSEVIAKIVCSKGHTKKFYRQVLADCFEFYRWATETGTDEALRYAATCIECLKRFYQLPAAYRELHERIESYFFADFRTLAAPKELVTGCVVTERLKLMSNVLICNMAFTGSTLSSLPSSMLVPYLHMFLKLYSMLPSTLEEHLHLQNMLVFCLNNRSKQELKQIVNSLLLNRREGEIGRYILHPRMIIKHGDNDANYNLQIAPLPNDDDSETDNLLPVLVAVLKASNRNLLIYDTFLTLLNELMTGSWTEESVRSKLLLDDVEHERVLCGRFYQKYVLIQSLMDLISHRNFHTQLYDSPGEILKILTTSLTNLIDGTNEMGAAGSDGAEVLEIVLSIFQEFFQEQCIRQRQEVDGILKLLERYRNSAACSDGLKTQINLICNTSTATGDGESESACQNALSLCSDDQPYCKVYGTTLLLKLLQERDPETVAQRHRILILALANLRDEESYAFLNSVRLLVALCSVLEAEVVDALVKEYLNENNEVDYRLKIGEATVKTVETLGAFAVRYRDALLNCFLTGTRHAVDEFRTSSLSNVGSMCRMLSYQVHHFFYELFTTLESIVTTDSYLPARRAAILVLSQLLEGIDGLMDFQEYLLLIYRFLKHVIATDRDDVTKLQAAVALDHLKAKTKDFLQINPDDLERRMFGKVI</sequence>
<feature type="domain" description="RNA polymerase II assembly factor Rtp1 C-terminal" evidence="2">
    <location>
        <begin position="843"/>
        <end position="870"/>
    </location>
</feature>
<dbReference type="GO" id="GO:0009306">
    <property type="term" value="P:protein secretion"/>
    <property type="evidence" value="ECO:0007669"/>
    <property type="project" value="TreeGrafter"/>
</dbReference>
<organism evidence="4 5">
    <name type="scientific">Anopheles farauti</name>
    <dbReference type="NCBI Taxonomy" id="69004"/>
    <lineage>
        <taxon>Eukaryota</taxon>
        <taxon>Metazoa</taxon>
        <taxon>Ecdysozoa</taxon>
        <taxon>Arthropoda</taxon>
        <taxon>Hexapoda</taxon>
        <taxon>Insecta</taxon>
        <taxon>Pterygota</taxon>
        <taxon>Neoptera</taxon>
        <taxon>Endopterygota</taxon>
        <taxon>Diptera</taxon>
        <taxon>Nematocera</taxon>
        <taxon>Culicoidea</taxon>
        <taxon>Culicidae</taxon>
        <taxon>Anophelinae</taxon>
        <taxon>Anopheles</taxon>
    </lineage>
</organism>
<dbReference type="InterPro" id="IPR011989">
    <property type="entry name" value="ARM-like"/>
</dbReference>
<dbReference type="VEuPathDB" id="VectorBase:AFAF020031"/>
<feature type="domain" description="RNA polymerase II assembly factor Rtp1 C-terminal" evidence="3">
    <location>
        <begin position="641"/>
        <end position="748"/>
    </location>
</feature>
<keyword evidence="5" id="KW-1185">Reference proteome</keyword>
<comment type="similarity">
    <text evidence="1">Belongs to the Tango6 family.</text>
</comment>
<dbReference type="InterPro" id="IPR039600">
    <property type="entry name" value="TANGO6/Rtp1"/>
</dbReference>
<evidence type="ECO:0000313" key="4">
    <source>
        <dbReference type="EnsemblMetazoa" id="AFAF020031-PA"/>
    </source>
</evidence>
<dbReference type="Gene3D" id="1.25.10.10">
    <property type="entry name" value="Leucine-rich Repeat Variant"/>
    <property type="match status" value="1"/>
</dbReference>
<reference evidence="4" key="2">
    <citation type="submission" date="2020-05" db="UniProtKB">
        <authorList>
            <consortium name="EnsemblMetazoa"/>
        </authorList>
    </citation>
    <scope>IDENTIFICATION</scope>
    <source>
        <strain evidence="4">FAR1</strain>
    </source>
</reference>
<reference evidence="5" key="1">
    <citation type="submission" date="2014-01" db="EMBL/GenBank/DDBJ databases">
        <title>The Genome Sequence of Anopheles farauti FAR1 (V2).</title>
        <authorList>
            <consortium name="The Broad Institute Genomics Platform"/>
            <person name="Neafsey D.E."/>
            <person name="Besansky N."/>
            <person name="Howell P."/>
            <person name="Walton C."/>
            <person name="Young S.K."/>
            <person name="Zeng Q."/>
            <person name="Gargeya S."/>
            <person name="Fitzgerald M."/>
            <person name="Haas B."/>
            <person name="Abouelleil A."/>
            <person name="Allen A.W."/>
            <person name="Alvarado L."/>
            <person name="Arachchi H.M."/>
            <person name="Berlin A.M."/>
            <person name="Chapman S.B."/>
            <person name="Gainer-Dewar J."/>
            <person name="Goldberg J."/>
            <person name="Griggs A."/>
            <person name="Gujja S."/>
            <person name="Hansen M."/>
            <person name="Howarth C."/>
            <person name="Imamovic A."/>
            <person name="Ireland A."/>
            <person name="Larimer J."/>
            <person name="McCowan C."/>
            <person name="Murphy C."/>
            <person name="Pearson M."/>
            <person name="Poon T.W."/>
            <person name="Priest M."/>
            <person name="Roberts A."/>
            <person name="Saif S."/>
            <person name="Shea T."/>
            <person name="Sisk P."/>
            <person name="Sykes S."/>
            <person name="Wortman J."/>
            <person name="Nusbaum C."/>
            <person name="Birren B."/>
        </authorList>
    </citation>
    <scope>NUCLEOTIDE SEQUENCE [LARGE SCALE GENOMIC DNA]</scope>
    <source>
        <strain evidence="5">FAR1</strain>
    </source>
</reference>
<dbReference type="Pfam" id="PF10304">
    <property type="entry name" value="RTP1_C2"/>
    <property type="match status" value="1"/>
</dbReference>
<dbReference type="InterPro" id="IPR016024">
    <property type="entry name" value="ARM-type_fold"/>
</dbReference>
<dbReference type="InterPro" id="IPR019414">
    <property type="entry name" value="Rtp1_C2"/>
</dbReference>
<dbReference type="EMBL" id="AXCN02000870">
    <property type="status" value="NOT_ANNOTATED_CDS"/>
    <property type="molecule type" value="Genomic_DNA"/>
</dbReference>
<name>A0A182QZK9_9DIPT</name>
<evidence type="ECO:0000256" key="1">
    <source>
        <dbReference type="ARBA" id="ARBA00005724"/>
    </source>
</evidence>
<dbReference type="InterPro" id="IPR019451">
    <property type="entry name" value="Rtp1_C1"/>
</dbReference>
<dbReference type="EnsemblMetazoa" id="AFAF020031-RA">
    <property type="protein sequence ID" value="AFAF020031-PA"/>
    <property type="gene ID" value="AFAF020031"/>
</dbReference>
<proteinExistence type="inferred from homology"/>
<evidence type="ECO:0008006" key="6">
    <source>
        <dbReference type="Google" id="ProtNLM"/>
    </source>
</evidence>
<evidence type="ECO:0000259" key="2">
    <source>
        <dbReference type="Pfam" id="PF10304"/>
    </source>
</evidence>
<dbReference type="Pfam" id="PF10363">
    <property type="entry name" value="RTP1_C1"/>
    <property type="match status" value="1"/>
</dbReference>
<dbReference type="SUPFAM" id="SSF48371">
    <property type="entry name" value="ARM repeat"/>
    <property type="match status" value="1"/>
</dbReference>
<dbReference type="PANTHER" id="PTHR20959:SF1">
    <property type="entry name" value="TRANSPORT AND GOLGI ORGANIZATION PROTEIN 6 HOMOLOG"/>
    <property type="match status" value="1"/>
</dbReference>
<protein>
    <recommendedName>
        <fullName evidence="6">RNA polymerase II assembly factor Rtp1 C-terminal domain-containing protein</fullName>
    </recommendedName>
</protein>
<evidence type="ECO:0000259" key="3">
    <source>
        <dbReference type="Pfam" id="PF10363"/>
    </source>
</evidence>
<dbReference type="STRING" id="69004.A0A182QZK9"/>
<evidence type="ECO:0000313" key="5">
    <source>
        <dbReference type="Proteomes" id="UP000075886"/>
    </source>
</evidence>